<proteinExistence type="predicted"/>
<protein>
    <submittedName>
        <fullName evidence="2">Uncharacterized protein</fullName>
    </submittedName>
</protein>
<sequence length="448" mass="49891">MENTHLDQGIHFMGAKDRHGRIISKKTVDVGDYIKNIRGGNNNPFREGFQEGADFSGFIQLDEQVLEFGGSNKGDGDKVMYQSLADAKDFIKKQQDFWGFEYEAKTKKAVYRSYLDGALPKNGGKIPTVKYSKGWKVFLKQNNGMPEAKLATIGEGNAIEKVMARERQDMQKLENTFNNYLSQYKSVYKGYLDEIVAKQGAGSSNLRNSIRSGPNGLKYYITGMGVIRQFDAGSWGTRDRTSCPDPSGRVTAQELQTLTRGANMGQGETCRTGGYNAKGANGEVAWVDSEGMKHVYTDYASRHNTCPDRNSQMTQAKFNAIPSGKTFGENDQCVLLDLDTEKGRQAIALNDKLIEVSGQMKTLIENSEHKEVLVRDEKGKDKKVLLKTLKEINGKRGEIQELRTAIQTAREQAKSQHKMVDSIMLKYVAWTLAGLTIGAMAVRQIKNA</sequence>
<accession>A0A6C0ISR8</accession>
<evidence type="ECO:0000313" key="2">
    <source>
        <dbReference type="EMBL" id="QHT94877.1"/>
    </source>
</evidence>
<feature type="coiled-coil region" evidence="1">
    <location>
        <begin position="392"/>
        <end position="419"/>
    </location>
</feature>
<evidence type="ECO:0000256" key="1">
    <source>
        <dbReference type="SAM" id="Coils"/>
    </source>
</evidence>
<reference evidence="2" key="1">
    <citation type="journal article" date="2020" name="Nature">
        <title>Giant virus diversity and host interactions through global metagenomics.</title>
        <authorList>
            <person name="Schulz F."/>
            <person name="Roux S."/>
            <person name="Paez-Espino D."/>
            <person name="Jungbluth S."/>
            <person name="Walsh D.A."/>
            <person name="Denef V.J."/>
            <person name="McMahon K.D."/>
            <person name="Konstantinidis K.T."/>
            <person name="Eloe-Fadrosh E.A."/>
            <person name="Kyrpides N.C."/>
            <person name="Woyke T."/>
        </authorList>
    </citation>
    <scope>NUCLEOTIDE SEQUENCE</scope>
    <source>
        <strain evidence="2">GVMAG-M-3300024261-37</strain>
    </source>
</reference>
<dbReference type="EMBL" id="MN740232">
    <property type="protein sequence ID" value="QHT94877.1"/>
    <property type="molecule type" value="Genomic_DNA"/>
</dbReference>
<name>A0A6C0ISR8_9ZZZZ</name>
<feature type="coiled-coil region" evidence="1">
    <location>
        <begin position="156"/>
        <end position="183"/>
    </location>
</feature>
<organism evidence="2">
    <name type="scientific">viral metagenome</name>
    <dbReference type="NCBI Taxonomy" id="1070528"/>
    <lineage>
        <taxon>unclassified sequences</taxon>
        <taxon>metagenomes</taxon>
        <taxon>organismal metagenomes</taxon>
    </lineage>
</organism>
<dbReference type="AlphaFoldDB" id="A0A6C0ISR8"/>
<keyword evidence="1" id="KW-0175">Coiled coil</keyword>